<dbReference type="InterPro" id="IPR041664">
    <property type="entry name" value="AAA_16"/>
</dbReference>
<organism evidence="2 3">
    <name type="scientific">Amycolatopsis alkalitolerans</name>
    <dbReference type="NCBI Taxonomy" id="2547244"/>
    <lineage>
        <taxon>Bacteria</taxon>
        <taxon>Bacillati</taxon>
        <taxon>Actinomycetota</taxon>
        <taxon>Actinomycetes</taxon>
        <taxon>Pseudonocardiales</taxon>
        <taxon>Pseudonocardiaceae</taxon>
        <taxon>Amycolatopsis</taxon>
    </lineage>
</organism>
<dbReference type="SUPFAM" id="SSF52540">
    <property type="entry name" value="P-loop containing nucleoside triphosphate hydrolases"/>
    <property type="match status" value="1"/>
</dbReference>
<sequence length="795" mass="85359">MAPVNVTSAAGEPAFGEFLLSLRRAAGLTQAELAEASGVSVRALSDLERGRARASQRRSTEALADALGIAGDERAAFLDRARQGRLRGARPGVAPGTIAMLPTAVPALVGRAAELDRLRSAARAAAETPGGVVVSVVGHPGVGKTSLAATAAHELRGEFPDGCFSLDLRGMDDRPVSPRAALDLLLRALRVPVQQIPLGVAEQASLFRSLLAGRRTMILLDNAADETQLRPLLARTTGCLTVITCRRALAGLESGRWIWLNPLSRTDAASLIGTIIGAERVRAEPEAAAELAELCGNLPLAVRIAGNRLASRPNWSIGHLVSLLRDEGTRLAALSAGDLRVRPAFEMSYQRLTGDARLVFQRLALVPGPDFGVEIAAVATGRPEARVRQDIDELVDANLLQASAEDGRYSYHDLIRLFASERLAAEEEPDDLAKMRCAVVGYLLDRAIEAARWFFPEVVDAPGVFSSRDQAGHWLDREASGWLAAYRSAAQHAEPRRMVDLAEAMHWYSDVRQRHVPWDEVFELGVAAARELGDRQAEVKLLNFAGWARYMCLQDSEGGLALHEEALALARRIGDRVEETWALAYLGVVLMRLGRPHEALGYSRPAAEGSAELGFWAGDWSIRNGLGQVLCAVGRPEEALAVHRDVLAGTELHRAEANPNTYLIFRGLTFRHAGVALGLMGDWADSAWAHHTARTLAGEAGDATGAAGSALAEGRAWREAGEYSRAIECLLAALAEFTEPFTRWERAQALAELVLALEASGEGADAGDHRREALVLCGQVGTEAAERLAAELGRA</sequence>
<dbReference type="SMART" id="SM00530">
    <property type="entry name" value="HTH_XRE"/>
    <property type="match status" value="1"/>
</dbReference>
<proteinExistence type="predicted"/>
<dbReference type="Pfam" id="PF13560">
    <property type="entry name" value="HTH_31"/>
    <property type="match status" value="1"/>
</dbReference>
<dbReference type="AlphaFoldDB" id="A0A5C4LRX1"/>
<dbReference type="Pfam" id="PF13191">
    <property type="entry name" value="AAA_16"/>
    <property type="match status" value="1"/>
</dbReference>
<protein>
    <submittedName>
        <fullName evidence="2">Helix-turn-helix transcriptional regulator</fullName>
    </submittedName>
</protein>
<dbReference type="InterPro" id="IPR001387">
    <property type="entry name" value="Cro/C1-type_HTH"/>
</dbReference>
<evidence type="ECO:0000313" key="3">
    <source>
        <dbReference type="Proteomes" id="UP000305546"/>
    </source>
</evidence>
<comment type="caution">
    <text evidence="2">The sequence shown here is derived from an EMBL/GenBank/DDBJ whole genome shotgun (WGS) entry which is preliminary data.</text>
</comment>
<dbReference type="Gene3D" id="1.10.260.40">
    <property type="entry name" value="lambda repressor-like DNA-binding domains"/>
    <property type="match status" value="1"/>
</dbReference>
<dbReference type="SUPFAM" id="SSF48452">
    <property type="entry name" value="TPR-like"/>
    <property type="match status" value="1"/>
</dbReference>
<dbReference type="InterPro" id="IPR010982">
    <property type="entry name" value="Lambda_DNA-bd_dom_sf"/>
</dbReference>
<dbReference type="RefSeq" id="WP_139100393.1">
    <property type="nucleotide sequence ID" value="NZ_VDFW01000044.1"/>
</dbReference>
<dbReference type="CDD" id="cd00093">
    <property type="entry name" value="HTH_XRE"/>
    <property type="match status" value="1"/>
</dbReference>
<dbReference type="PRINTS" id="PR00364">
    <property type="entry name" value="DISEASERSIST"/>
</dbReference>
<evidence type="ECO:0000259" key="1">
    <source>
        <dbReference type="PROSITE" id="PS50943"/>
    </source>
</evidence>
<dbReference type="GO" id="GO:0003677">
    <property type="term" value="F:DNA binding"/>
    <property type="evidence" value="ECO:0007669"/>
    <property type="project" value="InterPro"/>
</dbReference>
<name>A0A5C4LRX1_9PSEU</name>
<dbReference type="PROSITE" id="PS50943">
    <property type="entry name" value="HTH_CROC1"/>
    <property type="match status" value="1"/>
</dbReference>
<dbReference type="Gene3D" id="1.25.40.10">
    <property type="entry name" value="Tetratricopeptide repeat domain"/>
    <property type="match status" value="2"/>
</dbReference>
<gene>
    <name evidence="2" type="ORF">FG385_31225</name>
</gene>
<dbReference type="SMART" id="SM00382">
    <property type="entry name" value="AAA"/>
    <property type="match status" value="1"/>
</dbReference>
<dbReference type="InterPro" id="IPR003593">
    <property type="entry name" value="AAA+_ATPase"/>
</dbReference>
<dbReference type="OrthoDB" id="7628974at2"/>
<dbReference type="InterPro" id="IPR011990">
    <property type="entry name" value="TPR-like_helical_dom_sf"/>
</dbReference>
<evidence type="ECO:0000313" key="2">
    <source>
        <dbReference type="EMBL" id="TNC20327.1"/>
    </source>
</evidence>
<keyword evidence="3" id="KW-1185">Reference proteome</keyword>
<reference evidence="2 3" key="1">
    <citation type="submission" date="2019-06" db="EMBL/GenBank/DDBJ databases">
        <title>Amycolatopsis alkalitolerans sp. nov., isolated from Gastrodia elata Blume.</title>
        <authorList>
            <person name="Narsing Rao M.P."/>
            <person name="Li W.J."/>
        </authorList>
    </citation>
    <scope>NUCLEOTIDE SEQUENCE [LARGE SCALE GENOMIC DNA]</scope>
    <source>
        <strain evidence="2 3">SYSUP0005</strain>
    </source>
</reference>
<dbReference type="EMBL" id="VDFW01000044">
    <property type="protein sequence ID" value="TNC20327.1"/>
    <property type="molecule type" value="Genomic_DNA"/>
</dbReference>
<dbReference type="PANTHER" id="PTHR47691">
    <property type="entry name" value="REGULATOR-RELATED"/>
    <property type="match status" value="1"/>
</dbReference>
<dbReference type="Gene3D" id="3.40.50.300">
    <property type="entry name" value="P-loop containing nucleotide triphosphate hydrolases"/>
    <property type="match status" value="1"/>
</dbReference>
<feature type="domain" description="HTH cro/C1-type" evidence="1">
    <location>
        <begin position="19"/>
        <end position="74"/>
    </location>
</feature>
<dbReference type="PANTHER" id="PTHR47691:SF3">
    <property type="entry name" value="HTH-TYPE TRANSCRIPTIONAL REGULATOR RV0890C-RELATED"/>
    <property type="match status" value="1"/>
</dbReference>
<dbReference type="SUPFAM" id="SSF47413">
    <property type="entry name" value="lambda repressor-like DNA-binding domains"/>
    <property type="match status" value="1"/>
</dbReference>
<dbReference type="Proteomes" id="UP000305546">
    <property type="component" value="Unassembled WGS sequence"/>
</dbReference>
<dbReference type="InterPro" id="IPR027417">
    <property type="entry name" value="P-loop_NTPase"/>
</dbReference>
<accession>A0A5C4LRX1</accession>